<feature type="region of interest" description="Disordered" evidence="7">
    <location>
        <begin position="1"/>
        <end position="84"/>
    </location>
</feature>
<comment type="caution">
    <text evidence="8">The sequence shown here is derived from an EMBL/GenBank/DDBJ whole genome shotgun (WGS) entry which is preliminary data.</text>
</comment>
<gene>
    <name evidence="8" type="primary">KEL2_1</name>
    <name evidence="8" type="ORF">DFQ27_005617</name>
</gene>
<protein>
    <submittedName>
        <fullName evidence="8">Negative regulator of mitotic exit</fullName>
    </submittedName>
</protein>
<feature type="region of interest" description="Disordered" evidence="7">
    <location>
        <begin position="1496"/>
        <end position="1538"/>
    </location>
</feature>
<dbReference type="SUPFAM" id="SSF50965">
    <property type="entry name" value="Galactose oxidase, central domain"/>
    <property type="match status" value="2"/>
</dbReference>
<dbReference type="FunFam" id="2.120.10.80:FF:000049">
    <property type="entry name" value="Cell polarity protein (Tea1)"/>
    <property type="match status" value="1"/>
</dbReference>
<proteinExistence type="predicted"/>
<feature type="region of interest" description="Disordered" evidence="7">
    <location>
        <begin position="460"/>
        <end position="501"/>
    </location>
</feature>
<dbReference type="InterPro" id="IPR015915">
    <property type="entry name" value="Kelch-typ_b-propeller"/>
</dbReference>
<comment type="subcellular location">
    <subcellularLocation>
        <location evidence="1">Cytoplasm</location>
    </subcellularLocation>
</comment>
<dbReference type="OrthoDB" id="45365at2759"/>
<feature type="coiled-coil region" evidence="6">
    <location>
        <begin position="1246"/>
        <end position="1427"/>
    </location>
</feature>
<feature type="compositionally biased region" description="Low complexity" evidence="7">
    <location>
        <begin position="50"/>
        <end position="69"/>
    </location>
</feature>
<feature type="coiled-coil region" evidence="6">
    <location>
        <begin position="1142"/>
        <end position="1218"/>
    </location>
</feature>
<dbReference type="InterPro" id="IPR011043">
    <property type="entry name" value="Gal_Oxase/kelch_b-propeller"/>
</dbReference>
<dbReference type="GO" id="GO:0005737">
    <property type="term" value="C:cytoplasm"/>
    <property type="evidence" value="ECO:0007669"/>
    <property type="project" value="UniProtKB-SubCell"/>
</dbReference>
<feature type="coiled-coil region" evidence="6">
    <location>
        <begin position="804"/>
        <end position="867"/>
    </location>
</feature>
<dbReference type="EMBL" id="JAAAJB010000040">
    <property type="protein sequence ID" value="KAG0268830.1"/>
    <property type="molecule type" value="Genomic_DNA"/>
</dbReference>
<evidence type="ECO:0000256" key="6">
    <source>
        <dbReference type="SAM" id="Coils"/>
    </source>
</evidence>
<evidence type="ECO:0000313" key="8">
    <source>
        <dbReference type="EMBL" id="KAG0268830.1"/>
    </source>
</evidence>
<feature type="compositionally biased region" description="Polar residues" evidence="7">
    <location>
        <begin position="572"/>
        <end position="583"/>
    </location>
</feature>
<evidence type="ECO:0000256" key="1">
    <source>
        <dbReference type="ARBA" id="ARBA00004496"/>
    </source>
</evidence>
<feature type="compositionally biased region" description="Basic and acidic residues" evidence="7">
    <location>
        <begin position="1519"/>
        <end position="1530"/>
    </location>
</feature>
<keyword evidence="2" id="KW-0880">Kelch repeat</keyword>
<feature type="compositionally biased region" description="Basic and acidic residues" evidence="7">
    <location>
        <begin position="11"/>
        <end position="25"/>
    </location>
</feature>
<dbReference type="PANTHER" id="PTHR46093:SF18">
    <property type="entry name" value="FIBRONECTIN TYPE-III DOMAIN-CONTAINING PROTEIN"/>
    <property type="match status" value="1"/>
</dbReference>
<feature type="compositionally biased region" description="Polar residues" evidence="7">
    <location>
        <begin position="600"/>
        <end position="609"/>
    </location>
</feature>
<evidence type="ECO:0000256" key="2">
    <source>
        <dbReference type="ARBA" id="ARBA00022441"/>
    </source>
</evidence>
<keyword evidence="4" id="KW-0677">Repeat</keyword>
<evidence type="ECO:0000256" key="7">
    <source>
        <dbReference type="SAM" id="MobiDB-lite"/>
    </source>
</evidence>
<keyword evidence="9" id="KW-1185">Reference proteome</keyword>
<evidence type="ECO:0000313" key="9">
    <source>
        <dbReference type="Proteomes" id="UP000807716"/>
    </source>
</evidence>
<feature type="compositionally biased region" description="Low complexity" evidence="7">
    <location>
        <begin position="1496"/>
        <end position="1505"/>
    </location>
</feature>
<feature type="coiled-coil region" evidence="6">
    <location>
        <begin position="1011"/>
        <end position="1101"/>
    </location>
</feature>
<dbReference type="Gene3D" id="2.120.10.80">
    <property type="entry name" value="Kelch-type beta propeller"/>
    <property type="match status" value="2"/>
</dbReference>
<dbReference type="InterPro" id="IPR006652">
    <property type="entry name" value="Kelch_1"/>
</dbReference>
<sequence length="1538" mass="170294">MAGLFSKKGKKDKDKDKDQKERDPRPSNSSHSRANNAATGGGHSKDGSVASATAYSNNAHNNNGHLLASTPEHHPASSKNSLESHQRLMHQHGHFASATSISTHNSLVNSSTTGPWTEASVLATNPFPRFAHTASFVSTGADIYVFGGIVKGSPQRDVYVVDSQTLHCQTLQIAGSDAPPAMSGQSAVTLGHYIMYFGGKDAKGRSGDSLYVLHTIRKEWNKPVIQGHLPPPRHSHTASVIGTTMYIFGGRFNGYYLSDMASFDMKSLNGNNPRWNKIEPAGPTPPARAGHCAAVYDGRIYIFGGADDQYFYNDIWCFDPAFNRWEAVPAYGVLPTSRQGHAACVLDDTMYIFGGMNHEDQMQGDLCAFKFNERRWLTFPNTPEACTPRTEHAMCAVGDRIYILGGQLDAVSTSDPSTLFILNTNKVRYSDPVAHIQRPPPAYELEPARHDVAADPQVVLARPSPTPPEPTNGRDDVYAGMDNRRPVADDRDYSKQDDSHVIQQARRRTIGKPIGALGPTIEVMENRRATYSLDEARPTQVYTDERTGGGGWRSADASIDSPIATSKEDYDSNATNFSTSNHLPRNVIHSPRKPSLENLPRSTMSSPRPTESPLRSAIILEEHDMVSRDTSATASPSTVRSKDDEIKDLRRRELWLMAEVSMARKKNVGAATTGGGGVGLGVGGAMEPLQSLHQTLPMLEDELKEIDVDSNKYRILQALLTVKAQLEHSKAQIATQAQVASSKLREAERVRTSALQEAAYLKAKVNALQTGETSALVATETARAADLEKRLTLALAETTRLQAKESQYETRLEHERQLRRLAEERTQAATLRAEEAQSAHTRSLNELSTLHDRATLAEEKLHEYEAKYATSEAGLSSYQQQSTALFSQISTLKTTVEHQQKSLEKAKLAYSVANDRAEHADRLWTQSRQEIDHMQLDLSSLRAELDRAQREAEHYRSKSDEVEQLWQKAKSESEAMRVLLEEDMNNSSNMHSVGKDRKHDSIMVITSASRVAELEHELGTLRQLLRESQSATAKANKDLGEALLRLSKTEQSAMNARAEAAAYQKELVESKDRLSMLQSELEHKELELEEKIKEQENNEVQLGLLKGVMRSNGLLEEDLILEALSQGVDGKPASPTNTAVANKELKARAEKAESHASEVEARLEDTLALNKAQDERIQQLEADYQTAVHYVQGSEAMVRKLKEDSQASLSEKESLQVELSSLQQLHANCASNNANSAGEAASAEIIKDLEQEVSHLHHQLELSQDRAVEMEKRIEETLSALEESITKTDNLQTELKTLKTKHHEHKKRGQQQTDMFETKVGELEKSLEESQTTSQKTRELLEQSQSELHLAQEMHEQTQLQLKEARASIENESAAANAESVSSERLLELEHQLQEAQSTIQRLQAWNQDLERQVRESENKISLLLDNYHGGESVRHSIVGLSHDDIVTRLMDGGATKPSTGADRSSVDSLANELELLKTPWGQAQINGSVYLPTTTATTTTTSTTNSADPHTAPSPKIQEYRRLAEESPKHATNPIEE</sequence>
<evidence type="ECO:0000256" key="3">
    <source>
        <dbReference type="ARBA" id="ARBA00022490"/>
    </source>
</evidence>
<name>A0A9P6UCC6_9FUNG</name>
<keyword evidence="3" id="KW-0963">Cytoplasm</keyword>
<feature type="coiled-coil region" evidence="6">
    <location>
        <begin position="931"/>
        <end position="965"/>
    </location>
</feature>
<evidence type="ECO:0000256" key="5">
    <source>
        <dbReference type="ARBA" id="ARBA00023054"/>
    </source>
</evidence>
<feature type="compositionally biased region" description="Basic and acidic residues" evidence="7">
    <location>
        <begin position="472"/>
        <end position="500"/>
    </location>
</feature>
<dbReference type="Proteomes" id="UP000807716">
    <property type="component" value="Unassembled WGS sequence"/>
</dbReference>
<accession>A0A9P6UCC6</accession>
<keyword evidence="5 6" id="KW-0175">Coiled coil</keyword>
<reference evidence="8" key="1">
    <citation type="journal article" date="2020" name="Fungal Divers.">
        <title>Resolving the Mortierellaceae phylogeny through synthesis of multi-gene phylogenetics and phylogenomics.</title>
        <authorList>
            <person name="Vandepol N."/>
            <person name="Liber J."/>
            <person name="Desiro A."/>
            <person name="Na H."/>
            <person name="Kennedy M."/>
            <person name="Barry K."/>
            <person name="Grigoriev I.V."/>
            <person name="Miller A.N."/>
            <person name="O'Donnell K."/>
            <person name="Stajich J.E."/>
            <person name="Bonito G."/>
        </authorList>
    </citation>
    <scope>NUCLEOTIDE SEQUENCE</scope>
    <source>
        <strain evidence="8">BC1065</strain>
    </source>
</reference>
<feature type="region of interest" description="Disordered" evidence="7">
    <location>
        <begin position="563"/>
        <end position="613"/>
    </location>
</feature>
<dbReference type="SMART" id="SM00612">
    <property type="entry name" value="Kelch"/>
    <property type="match status" value="3"/>
</dbReference>
<feature type="compositionally biased region" description="Low complexity" evidence="7">
    <location>
        <begin position="27"/>
        <end position="38"/>
    </location>
</feature>
<evidence type="ECO:0000256" key="4">
    <source>
        <dbReference type="ARBA" id="ARBA00022737"/>
    </source>
</evidence>
<dbReference type="Pfam" id="PF24681">
    <property type="entry name" value="Kelch_KLHDC2_KLHL20_DRC7"/>
    <property type="match status" value="1"/>
</dbReference>
<organism evidence="8 9">
    <name type="scientific">Actinomortierella ambigua</name>
    <dbReference type="NCBI Taxonomy" id="1343610"/>
    <lineage>
        <taxon>Eukaryota</taxon>
        <taxon>Fungi</taxon>
        <taxon>Fungi incertae sedis</taxon>
        <taxon>Mucoromycota</taxon>
        <taxon>Mortierellomycotina</taxon>
        <taxon>Mortierellomycetes</taxon>
        <taxon>Mortierellales</taxon>
        <taxon>Mortierellaceae</taxon>
        <taxon>Actinomortierella</taxon>
    </lineage>
</organism>
<dbReference type="PANTHER" id="PTHR46093">
    <property type="entry name" value="ACYL-COA-BINDING DOMAIN-CONTAINING PROTEIN 5"/>
    <property type="match status" value="1"/>
</dbReference>